<dbReference type="AlphaFoldDB" id="A0A172CCS1"/>
<organism evidence="2">
    <name type="scientific">Populus tomentosa</name>
    <name type="common">Chinese white poplar</name>
    <dbReference type="NCBI Taxonomy" id="118781"/>
    <lineage>
        <taxon>Eukaryota</taxon>
        <taxon>Viridiplantae</taxon>
        <taxon>Streptophyta</taxon>
        <taxon>Embryophyta</taxon>
        <taxon>Tracheophyta</taxon>
        <taxon>Spermatophyta</taxon>
        <taxon>Magnoliopsida</taxon>
        <taxon>eudicotyledons</taxon>
        <taxon>Gunneridae</taxon>
        <taxon>Pentapetalae</taxon>
        <taxon>rosids</taxon>
        <taxon>fabids</taxon>
        <taxon>Malpighiales</taxon>
        <taxon>Salicaceae</taxon>
        <taxon>Saliceae</taxon>
        <taxon>Populus</taxon>
    </lineage>
</organism>
<sequence length="88" mass="9640">MLPIMQPPAATCIAFYPQDNNILAIGRDDSTILIYNVRSAKVDTILEGHSKRVFGLAFSNDLNVLVSSGADARVSVEIIWNKSNVDFT</sequence>
<dbReference type="PANTHER" id="PTHR44083">
    <property type="entry name" value="TOPLESS-RELATED PROTEIN 1-RELATED"/>
    <property type="match status" value="1"/>
</dbReference>
<dbReference type="GO" id="GO:0006355">
    <property type="term" value="P:regulation of DNA-templated transcription"/>
    <property type="evidence" value="ECO:0007669"/>
    <property type="project" value="InterPro"/>
</dbReference>
<dbReference type="InterPro" id="IPR015943">
    <property type="entry name" value="WD40/YVTN_repeat-like_dom_sf"/>
</dbReference>
<dbReference type="Pfam" id="PF00400">
    <property type="entry name" value="WD40"/>
    <property type="match status" value="2"/>
</dbReference>
<dbReference type="SUPFAM" id="SSF50978">
    <property type="entry name" value="WD40 repeat-like"/>
    <property type="match status" value="1"/>
</dbReference>
<dbReference type="EMBL" id="KT164720">
    <property type="protein sequence ID" value="AKT94849.1"/>
    <property type="molecule type" value="mRNA"/>
</dbReference>
<feature type="repeat" description="WD" evidence="1">
    <location>
        <begin position="46"/>
        <end position="76"/>
    </location>
</feature>
<evidence type="ECO:0000256" key="1">
    <source>
        <dbReference type="PROSITE-ProRule" id="PRU00221"/>
    </source>
</evidence>
<dbReference type="InterPro" id="IPR001680">
    <property type="entry name" value="WD40_rpt"/>
</dbReference>
<dbReference type="PANTHER" id="PTHR44083:SF30">
    <property type="entry name" value="TOPLESS-LIKE PROTEIN"/>
    <property type="match status" value="1"/>
</dbReference>
<reference evidence="2" key="1">
    <citation type="submission" date="2015-06" db="EMBL/GenBank/DDBJ databases">
        <title>Association study reveal Pto-Wuschela gene regulatory network.</title>
        <authorList>
            <person name="Zhang D."/>
            <person name="Yang X."/>
        </authorList>
    </citation>
    <scope>NUCLEOTIDE SEQUENCE</scope>
</reference>
<dbReference type="PROSITE" id="PS50082">
    <property type="entry name" value="WD_REPEATS_2"/>
    <property type="match status" value="1"/>
</dbReference>
<dbReference type="InterPro" id="IPR036322">
    <property type="entry name" value="WD40_repeat_dom_sf"/>
</dbReference>
<evidence type="ECO:0000313" key="2">
    <source>
        <dbReference type="EMBL" id="AKT94849.1"/>
    </source>
</evidence>
<protein>
    <submittedName>
        <fullName evidence="2">WD-40 repeat family protein-3</fullName>
    </submittedName>
</protein>
<dbReference type="InterPro" id="IPR027728">
    <property type="entry name" value="Topless_fam"/>
</dbReference>
<keyword evidence="1" id="KW-0853">WD repeat</keyword>
<accession>A0A172CCS1</accession>
<name>A0A172CCS1_POPTO</name>
<dbReference type="Gene3D" id="2.130.10.10">
    <property type="entry name" value="YVTN repeat-like/Quinoprotein amine dehydrogenase"/>
    <property type="match status" value="1"/>
</dbReference>
<proteinExistence type="evidence at transcript level"/>